<feature type="chain" id="PRO_5012653664" evidence="2">
    <location>
        <begin position="38"/>
        <end position="133"/>
    </location>
</feature>
<evidence type="ECO:0000256" key="2">
    <source>
        <dbReference type="SAM" id="SignalP"/>
    </source>
</evidence>
<protein>
    <submittedName>
        <fullName evidence="4">Transporter</fullName>
    </submittedName>
</protein>
<gene>
    <name evidence="4" type="ORF">CRM94_31985</name>
</gene>
<dbReference type="Proteomes" id="UP000220629">
    <property type="component" value="Unassembled WGS sequence"/>
</dbReference>
<comment type="caution">
    <text evidence="4">The sequence shown here is derived from an EMBL/GenBank/DDBJ whole genome shotgun (WGS) entry which is preliminary data.</text>
</comment>
<dbReference type="RefSeq" id="WP_098154256.1">
    <property type="nucleotide sequence ID" value="NZ_CP065595.1"/>
</dbReference>
<dbReference type="PANTHER" id="PTHR34606:SF15">
    <property type="entry name" value="BON DOMAIN-CONTAINING PROTEIN"/>
    <property type="match status" value="1"/>
</dbReference>
<feature type="domain" description="BON" evidence="3">
    <location>
        <begin position="64"/>
        <end position="132"/>
    </location>
</feature>
<dbReference type="Gene3D" id="3.30.1340.30">
    <property type="match status" value="1"/>
</dbReference>
<dbReference type="SMART" id="SM00749">
    <property type="entry name" value="BON"/>
    <property type="match status" value="1"/>
</dbReference>
<dbReference type="InterPro" id="IPR007055">
    <property type="entry name" value="BON_dom"/>
</dbReference>
<dbReference type="EMBL" id="PDDY01000004">
    <property type="protein sequence ID" value="PEH38950.1"/>
    <property type="molecule type" value="Genomic_DNA"/>
</dbReference>
<reference evidence="5" key="1">
    <citation type="submission" date="2017-09" db="EMBL/GenBank/DDBJ databases">
        <title>FDA dAtabase for Regulatory Grade micrObial Sequences (FDA-ARGOS): Supporting development and validation of Infectious Disease Dx tests.</title>
        <authorList>
            <person name="Minogue T."/>
            <person name="Wolcott M."/>
            <person name="Wasieloski L."/>
            <person name="Aguilar W."/>
            <person name="Moore D."/>
            <person name="Tallon L."/>
            <person name="Sadzewicz L."/>
            <person name="Ott S."/>
            <person name="Zhao X."/>
            <person name="Nagaraj S."/>
            <person name="Vavikolanu K."/>
            <person name="Aluvathingal J."/>
            <person name="Nadendla S."/>
            <person name="Sichtig H."/>
        </authorList>
    </citation>
    <scope>NUCLEOTIDE SEQUENCE [LARGE SCALE GENOMIC DNA]</scope>
    <source>
        <strain evidence="5">FDAARGOS_390</strain>
    </source>
</reference>
<feature type="signal peptide" evidence="2">
    <location>
        <begin position="1"/>
        <end position="37"/>
    </location>
</feature>
<proteinExistence type="predicted"/>
<evidence type="ECO:0000256" key="1">
    <source>
        <dbReference type="SAM" id="MobiDB-lite"/>
    </source>
</evidence>
<name>A0A2A7S6U6_BURGA</name>
<sequence length="133" mass="13804">MKHRNADRISSTPRRLARSRGPRGLLAVALTAATAFCASMPFDAGADTGDTVASATHSAGAKMRDMAVTTKAKAALVQASGLSSDDVHVSTRQGHVTLTGSVPDESQRPLAVTAVKSVDGVRSVQDQLTIHPK</sequence>
<dbReference type="InterPro" id="IPR014004">
    <property type="entry name" value="Transpt-assoc_nodulatn_dom_bac"/>
</dbReference>
<evidence type="ECO:0000313" key="4">
    <source>
        <dbReference type="EMBL" id="PEH38950.1"/>
    </source>
</evidence>
<dbReference type="InterPro" id="IPR051686">
    <property type="entry name" value="Lipoprotein_DolP"/>
</dbReference>
<dbReference type="AlphaFoldDB" id="A0A2A7S6U6"/>
<organism evidence="4 5">
    <name type="scientific">Burkholderia gladioli</name>
    <name type="common">Pseudomonas marginata</name>
    <name type="synonym">Phytomonas marginata</name>
    <dbReference type="NCBI Taxonomy" id="28095"/>
    <lineage>
        <taxon>Bacteria</taxon>
        <taxon>Pseudomonadati</taxon>
        <taxon>Pseudomonadota</taxon>
        <taxon>Betaproteobacteria</taxon>
        <taxon>Burkholderiales</taxon>
        <taxon>Burkholderiaceae</taxon>
        <taxon>Burkholderia</taxon>
    </lineage>
</organism>
<accession>A0A2A7S6U6</accession>
<dbReference type="Pfam" id="PF04972">
    <property type="entry name" value="BON"/>
    <property type="match status" value="1"/>
</dbReference>
<keyword evidence="2" id="KW-0732">Signal</keyword>
<dbReference type="PANTHER" id="PTHR34606">
    <property type="entry name" value="BON DOMAIN-CONTAINING PROTEIN"/>
    <property type="match status" value="1"/>
</dbReference>
<evidence type="ECO:0000313" key="5">
    <source>
        <dbReference type="Proteomes" id="UP000220629"/>
    </source>
</evidence>
<feature type="region of interest" description="Disordered" evidence="1">
    <location>
        <begin position="1"/>
        <end position="20"/>
    </location>
</feature>
<evidence type="ECO:0000259" key="3">
    <source>
        <dbReference type="PROSITE" id="PS50914"/>
    </source>
</evidence>
<dbReference type="PROSITE" id="PS50914">
    <property type="entry name" value="BON"/>
    <property type="match status" value="1"/>
</dbReference>